<dbReference type="Proteomes" id="UP000611521">
    <property type="component" value="Unassembled WGS sequence"/>
</dbReference>
<organism evidence="2 3">
    <name type="scientific">Microbacterium commune</name>
    <dbReference type="NCBI Taxonomy" id="2762219"/>
    <lineage>
        <taxon>Bacteria</taxon>
        <taxon>Bacillati</taxon>
        <taxon>Actinomycetota</taxon>
        <taxon>Actinomycetes</taxon>
        <taxon>Micrococcales</taxon>
        <taxon>Microbacteriaceae</taxon>
        <taxon>Microbacterium</taxon>
    </lineage>
</organism>
<comment type="caution">
    <text evidence="2">The sequence shown here is derived from an EMBL/GenBank/DDBJ whole genome shotgun (WGS) entry which is preliminary data.</text>
</comment>
<dbReference type="SUPFAM" id="SSF48452">
    <property type="entry name" value="TPR-like"/>
    <property type="match status" value="1"/>
</dbReference>
<dbReference type="InterPro" id="IPR016032">
    <property type="entry name" value="Sig_transdc_resp-reg_C-effctor"/>
</dbReference>
<dbReference type="SMART" id="SM00421">
    <property type="entry name" value="HTH_LUXR"/>
    <property type="match status" value="1"/>
</dbReference>
<dbReference type="EMBL" id="JACSPX010000001">
    <property type="protein sequence ID" value="MBD8011296.1"/>
    <property type="molecule type" value="Genomic_DNA"/>
</dbReference>
<dbReference type="RefSeq" id="WP_191712056.1">
    <property type="nucleotide sequence ID" value="NZ_JACSPX010000001.1"/>
</dbReference>
<accession>A0ABR8W2R7</accession>
<dbReference type="InterPro" id="IPR036388">
    <property type="entry name" value="WH-like_DNA-bd_sf"/>
</dbReference>
<evidence type="ECO:0000313" key="3">
    <source>
        <dbReference type="Proteomes" id="UP000611521"/>
    </source>
</evidence>
<dbReference type="CDD" id="cd06170">
    <property type="entry name" value="LuxR_C_like"/>
    <property type="match status" value="1"/>
</dbReference>
<sequence length="767" mass="81109">MMFAGDQSPLPRRRLLDALSSSSPVVVLTGPVGAGASTALRAWADAREDVTWAAAEVPDVADHDLAAPGAAVVIDDADALSSDDWERLARLRASRLHLLVRIAVHGRSAVPPQQGVEFAESLLLTADETAEYLIEVGSALDAQAVHRLTGGLAAAVRAVSRLTVLAPAAVEAALAAVPHGQLPAEHAALAAPAVLTNEVAEALGAPAGVIDALERAGLGQWEPGFGHPLFVLTAPVRAAARRARDAAQDPDQNRGAAASALLEQGAWYGALREGAAISSLQTVDAALKGGGLPLIRMHGAAIAEQLRHVRPLELRRWPVTAMALALILNARREHRVRAVEMMGIALIGARTAAAGSGERALLKVIESVLKRLLGVADGGVRAAQSAARMLAELSADQRASLDGVLSDLHAHTGVSLMHVGQGSEAADQFENALASASRPSARLTAFGGLALVHAQAGDIGTAQTWIDTALRHPWHDNVLREYPGSLLLIAQAWTHIQRGDIDAAEEAIDGVWHIIDTIEHWPLLAQVRAVADICRHEPQRGLERLRALRRQRGSHIPRRLVRQLDVTESMLHLAVGDVGAAGALSAHSHDAPAVAIGAARVQLFDRRPEHALRVLVRTAAETPVDRVTAAALEATALVQLGRDAAGPASRARSVSDAHGLTTPFLLLPPEGREIFGERMPWHPNHATTEVVPRPRLTPRELILLGQLAEMPSLTDIAAELHVSVNTVKSQRRTLYRKLGATSRDEALAIAAEHGLLAAAPTPPSYSR</sequence>
<dbReference type="SUPFAM" id="SSF46894">
    <property type="entry name" value="C-terminal effector domain of the bipartite response regulators"/>
    <property type="match status" value="1"/>
</dbReference>
<name>A0ABR8W2R7_9MICO</name>
<dbReference type="InterPro" id="IPR011990">
    <property type="entry name" value="TPR-like_helical_dom_sf"/>
</dbReference>
<dbReference type="Gene3D" id="1.25.40.10">
    <property type="entry name" value="Tetratricopeptide repeat domain"/>
    <property type="match status" value="1"/>
</dbReference>
<reference evidence="2 3" key="1">
    <citation type="submission" date="2020-08" db="EMBL/GenBank/DDBJ databases">
        <title>A Genomic Blueprint of the Chicken Gut Microbiome.</title>
        <authorList>
            <person name="Gilroy R."/>
            <person name="Ravi A."/>
            <person name="Getino M."/>
            <person name="Pursley I."/>
            <person name="Horton D.L."/>
            <person name="Alikhan N.-F."/>
            <person name="Baker D."/>
            <person name="Gharbi K."/>
            <person name="Hall N."/>
            <person name="Watson M."/>
            <person name="Adriaenssens E.M."/>
            <person name="Foster-Nyarko E."/>
            <person name="Jarju S."/>
            <person name="Secka A."/>
            <person name="Antonio M."/>
            <person name="Oren A."/>
            <person name="Chaudhuri R."/>
            <person name="La Ragione R.M."/>
            <person name="Hildebrand F."/>
            <person name="Pallen M.J."/>
        </authorList>
    </citation>
    <scope>NUCLEOTIDE SEQUENCE [LARGE SCALE GENOMIC DNA]</scope>
    <source>
        <strain evidence="2 3">Re1</strain>
    </source>
</reference>
<dbReference type="Pfam" id="PF00196">
    <property type="entry name" value="GerE"/>
    <property type="match status" value="1"/>
</dbReference>
<protein>
    <submittedName>
        <fullName evidence="2">Helix-turn-helix transcriptional regulator</fullName>
    </submittedName>
</protein>
<proteinExistence type="predicted"/>
<feature type="domain" description="HTH luxR-type" evidence="1">
    <location>
        <begin position="689"/>
        <end position="754"/>
    </location>
</feature>
<evidence type="ECO:0000313" key="2">
    <source>
        <dbReference type="EMBL" id="MBD8011296.1"/>
    </source>
</evidence>
<keyword evidence="3" id="KW-1185">Reference proteome</keyword>
<dbReference type="PROSITE" id="PS50043">
    <property type="entry name" value="HTH_LUXR_2"/>
    <property type="match status" value="1"/>
</dbReference>
<dbReference type="InterPro" id="IPR000792">
    <property type="entry name" value="Tscrpt_reg_LuxR_C"/>
</dbReference>
<gene>
    <name evidence="2" type="ORF">H9633_03140</name>
</gene>
<dbReference type="Gene3D" id="1.10.10.10">
    <property type="entry name" value="Winged helix-like DNA-binding domain superfamily/Winged helix DNA-binding domain"/>
    <property type="match status" value="1"/>
</dbReference>
<evidence type="ECO:0000259" key="1">
    <source>
        <dbReference type="PROSITE" id="PS50043"/>
    </source>
</evidence>